<dbReference type="HOGENOM" id="CLU_018204_0_2_7"/>
<dbReference type="GO" id="GO:0009083">
    <property type="term" value="P:branched-chain amino acid catabolic process"/>
    <property type="evidence" value="ECO:0007669"/>
    <property type="project" value="UniProtKB-KW"/>
</dbReference>
<gene>
    <name evidence="13" type="ordered locus">Deba_0031</name>
</gene>
<sequence length="386" mass="42431">MHSIYFGPEHHEFRRNVRRFVENEIAPHADQWEQARAIPRQAFRRMGELGFLGVCFPEEYGGAEGDIFMAMALLEELARSRMGGFAAAVAVQQFMAPQHIHKYGSEELKRKYLAGSISGEMVGALGVTEPGAGSDVAAIRAKASRQGDHYLINGAKTFITNGADGHFITLACKTEPGAGARGISLIVVDLDAPGVSCTRRLEKMGWHASDTAELTFEDVRAPLANLVGQENKGFYYIMQAFQLERLACAAMGLGLAQLCLEHAVKYMGERNAFGAPLSNLQALAHRLAELSARQEAARQLTYHAAWLYQNDLPCVAQCSMAKLLACELAKRVADECLQFFGGYGLMEEYPMARLLRDSRLGTIVAGTSEVMREIIARLSFGRADYK</sequence>
<dbReference type="PROSITE" id="PS00073">
    <property type="entry name" value="ACYL_COA_DH_2"/>
    <property type="match status" value="1"/>
</dbReference>
<keyword evidence="8 9" id="KW-0560">Oxidoreductase</keyword>
<dbReference type="OrthoDB" id="9765339at2"/>
<dbReference type="FunFam" id="1.20.140.10:FF:000001">
    <property type="entry name" value="Acyl-CoA dehydrogenase"/>
    <property type="match status" value="1"/>
</dbReference>
<keyword evidence="6 9" id="KW-0285">Flavoprotein</keyword>
<evidence type="ECO:0000256" key="8">
    <source>
        <dbReference type="ARBA" id="ARBA00023002"/>
    </source>
</evidence>
<comment type="similarity">
    <text evidence="3 9">Belongs to the acyl-CoA dehydrogenase family.</text>
</comment>
<accession>E1QD91</accession>
<dbReference type="InterPro" id="IPR009075">
    <property type="entry name" value="AcylCo_DH/oxidase_C"/>
</dbReference>
<dbReference type="PANTHER" id="PTHR43884:SF12">
    <property type="entry name" value="ISOVALERYL-COA DEHYDROGENASE, MITOCHONDRIAL-RELATED"/>
    <property type="match status" value="1"/>
</dbReference>
<dbReference type="PROSITE" id="PS00072">
    <property type="entry name" value="ACYL_COA_DH_1"/>
    <property type="match status" value="1"/>
</dbReference>
<keyword evidence="7 9" id="KW-0274">FAD</keyword>
<evidence type="ECO:0000259" key="11">
    <source>
        <dbReference type="Pfam" id="PF02770"/>
    </source>
</evidence>
<dbReference type="EC" id="1.3.8.4" evidence="13"/>
<reference evidence="13 14" key="1">
    <citation type="journal article" date="2010" name="Stand. Genomic Sci.">
        <title>Complete genome sequence of Desulfarculus baarsii type strain (2st14).</title>
        <authorList>
            <person name="Sun H."/>
            <person name="Spring S."/>
            <person name="Lapidus A."/>
            <person name="Davenport K."/>
            <person name="Del Rio T.G."/>
            <person name="Tice H."/>
            <person name="Nolan M."/>
            <person name="Copeland A."/>
            <person name="Cheng J.F."/>
            <person name="Lucas S."/>
            <person name="Tapia R."/>
            <person name="Goodwin L."/>
            <person name="Pitluck S."/>
            <person name="Ivanova N."/>
            <person name="Pagani I."/>
            <person name="Mavromatis K."/>
            <person name="Ovchinnikova G."/>
            <person name="Pati A."/>
            <person name="Chen A."/>
            <person name="Palaniappan K."/>
            <person name="Hauser L."/>
            <person name="Chang Y.J."/>
            <person name="Jeffries C.D."/>
            <person name="Detter J.C."/>
            <person name="Han C."/>
            <person name="Rohde M."/>
            <person name="Brambilla E."/>
            <person name="Goker M."/>
            <person name="Woyke T."/>
            <person name="Bristow J."/>
            <person name="Eisen J.A."/>
            <person name="Markowitz V."/>
            <person name="Hugenholtz P."/>
            <person name="Kyrpides N.C."/>
            <person name="Klenk H.P."/>
            <person name="Land M."/>
        </authorList>
    </citation>
    <scope>NUCLEOTIDE SEQUENCE [LARGE SCALE GENOMIC DNA]</scope>
    <source>
        <strain evidence="14">ATCC 33931 / DSM 2075 / LMG 7858 / VKM B-1802 / 2st14</strain>
    </source>
</reference>
<evidence type="ECO:0000256" key="7">
    <source>
        <dbReference type="ARBA" id="ARBA00022827"/>
    </source>
</evidence>
<dbReference type="Proteomes" id="UP000009047">
    <property type="component" value="Chromosome"/>
</dbReference>
<dbReference type="FunFam" id="2.40.110.10:FF:000001">
    <property type="entry name" value="Acyl-CoA dehydrogenase, mitochondrial"/>
    <property type="match status" value="1"/>
</dbReference>
<dbReference type="InterPro" id="IPR037069">
    <property type="entry name" value="AcylCoA_DH/ox_N_sf"/>
</dbReference>
<dbReference type="SUPFAM" id="SSF56645">
    <property type="entry name" value="Acyl-CoA dehydrogenase NM domain-like"/>
    <property type="match status" value="1"/>
</dbReference>
<dbReference type="InterPro" id="IPR006089">
    <property type="entry name" value="Acyl-CoA_DH_CS"/>
</dbReference>
<evidence type="ECO:0000313" key="13">
    <source>
        <dbReference type="EMBL" id="ADK83410.1"/>
    </source>
</evidence>
<evidence type="ECO:0000259" key="10">
    <source>
        <dbReference type="Pfam" id="PF00441"/>
    </source>
</evidence>
<dbReference type="Gene3D" id="1.20.140.10">
    <property type="entry name" value="Butyryl-CoA Dehydrogenase, subunit A, domain 3"/>
    <property type="match status" value="1"/>
</dbReference>
<dbReference type="PANTHER" id="PTHR43884">
    <property type="entry name" value="ACYL-COA DEHYDROGENASE"/>
    <property type="match status" value="1"/>
</dbReference>
<dbReference type="FunFam" id="1.10.540.10:FF:000002">
    <property type="entry name" value="Acyl-CoA dehydrogenase FadE19"/>
    <property type="match status" value="1"/>
</dbReference>
<comment type="pathway">
    <text evidence="2">Amino-acid degradation; L-valine degradation.</text>
</comment>
<dbReference type="AlphaFoldDB" id="E1QD91"/>
<feature type="domain" description="Acyl-CoA dehydrogenase/oxidase C-terminal" evidence="10">
    <location>
        <begin position="231"/>
        <end position="377"/>
    </location>
</feature>
<dbReference type="InterPro" id="IPR009100">
    <property type="entry name" value="AcylCoA_DH/oxidase_NM_dom_sf"/>
</dbReference>
<dbReference type="GO" id="GO:0008470">
    <property type="term" value="F:3-methylbutanoyl-CoA dehydrogenase activity"/>
    <property type="evidence" value="ECO:0007669"/>
    <property type="project" value="UniProtKB-EC"/>
</dbReference>
<dbReference type="Gene3D" id="1.10.540.10">
    <property type="entry name" value="Acyl-CoA dehydrogenase/oxidase, N-terminal domain"/>
    <property type="match status" value="1"/>
</dbReference>
<dbReference type="Pfam" id="PF02770">
    <property type="entry name" value="Acyl-CoA_dh_M"/>
    <property type="match status" value="1"/>
</dbReference>
<evidence type="ECO:0000256" key="9">
    <source>
        <dbReference type="RuleBase" id="RU362125"/>
    </source>
</evidence>
<evidence type="ECO:0000259" key="12">
    <source>
        <dbReference type="Pfam" id="PF02771"/>
    </source>
</evidence>
<proteinExistence type="inferred from homology"/>
<feature type="domain" description="Acyl-CoA oxidase/dehydrogenase middle" evidence="11">
    <location>
        <begin position="124"/>
        <end position="219"/>
    </location>
</feature>
<evidence type="ECO:0000256" key="4">
    <source>
        <dbReference type="ARBA" id="ARBA00011881"/>
    </source>
</evidence>
<protein>
    <submittedName>
        <fullName evidence="13">Isovaleryl-CoA dehydrogenase</fullName>
        <ecNumber evidence="13">1.3.8.4</ecNumber>
    </submittedName>
</protein>
<evidence type="ECO:0000256" key="5">
    <source>
        <dbReference type="ARBA" id="ARBA00022456"/>
    </source>
</evidence>
<keyword evidence="5" id="KW-0101">Branched-chain amino acid catabolism</keyword>
<keyword evidence="14" id="KW-1185">Reference proteome</keyword>
<dbReference type="STRING" id="644282.Deba_0031"/>
<evidence type="ECO:0000313" key="14">
    <source>
        <dbReference type="Proteomes" id="UP000009047"/>
    </source>
</evidence>
<dbReference type="EMBL" id="CP002085">
    <property type="protein sequence ID" value="ADK83410.1"/>
    <property type="molecule type" value="Genomic_DNA"/>
</dbReference>
<evidence type="ECO:0000256" key="6">
    <source>
        <dbReference type="ARBA" id="ARBA00022630"/>
    </source>
</evidence>
<dbReference type="InterPro" id="IPR046373">
    <property type="entry name" value="Acyl-CoA_Oxase/DH_mid-dom_sf"/>
</dbReference>
<feature type="domain" description="Acyl-CoA dehydrogenase/oxidase N-terminal" evidence="12">
    <location>
        <begin position="8"/>
        <end position="120"/>
    </location>
</feature>
<dbReference type="GO" id="GO:0050660">
    <property type="term" value="F:flavin adenine dinucleotide binding"/>
    <property type="evidence" value="ECO:0007669"/>
    <property type="project" value="InterPro"/>
</dbReference>
<dbReference type="Pfam" id="PF00441">
    <property type="entry name" value="Acyl-CoA_dh_1"/>
    <property type="match status" value="1"/>
</dbReference>
<evidence type="ECO:0000256" key="2">
    <source>
        <dbReference type="ARBA" id="ARBA00005109"/>
    </source>
</evidence>
<organism evidence="13 14">
    <name type="scientific">Desulfarculus baarsii (strain ATCC 33931 / DSM 2075 / LMG 7858 / VKM B-1802 / 2st14)</name>
    <dbReference type="NCBI Taxonomy" id="644282"/>
    <lineage>
        <taxon>Bacteria</taxon>
        <taxon>Pseudomonadati</taxon>
        <taxon>Thermodesulfobacteriota</taxon>
        <taxon>Desulfarculia</taxon>
        <taxon>Desulfarculales</taxon>
        <taxon>Desulfarculaceae</taxon>
        <taxon>Desulfarculus</taxon>
    </lineage>
</organism>
<dbReference type="InterPro" id="IPR013786">
    <property type="entry name" value="AcylCoA_DH/ox_N"/>
</dbReference>
<dbReference type="PIRSF" id="PIRSF016578">
    <property type="entry name" value="HsaA"/>
    <property type="match status" value="1"/>
</dbReference>
<name>E1QD91_DESB2</name>
<evidence type="ECO:0000256" key="3">
    <source>
        <dbReference type="ARBA" id="ARBA00009347"/>
    </source>
</evidence>
<dbReference type="KEGG" id="dbr:Deba_0031"/>
<comment type="cofactor">
    <cofactor evidence="1 9">
        <name>FAD</name>
        <dbReference type="ChEBI" id="CHEBI:57692"/>
    </cofactor>
</comment>
<dbReference type="InterPro" id="IPR036250">
    <property type="entry name" value="AcylCo_DH-like_C"/>
</dbReference>
<dbReference type="Gene3D" id="2.40.110.10">
    <property type="entry name" value="Butyryl-CoA Dehydrogenase, subunit A, domain 2"/>
    <property type="match status" value="1"/>
</dbReference>
<dbReference type="eggNOG" id="COG1960">
    <property type="taxonomic scope" value="Bacteria"/>
</dbReference>
<comment type="subunit">
    <text evidence="4">Homotetramer.</text>
</comment>
<dbReference type="SUPFAM" id="SSF47203">
    <property type="entry name" value="Acyl-CoA dehydrogenase C-terminal domain-like"/>
    <property type="match status" value="1"/>
</dbReference>
<dbReference type="RefSeq" id="WP_013256866.1">
    <property type="nucleotide sequence ID" value="NC_014365.1"/>
</dbReference>
<evidence type="ECO:0000256" key="1">
    <source>
        <dbReference type="ARBA" id="ARBA00001974"/>
    </source>
</evidence>
<dbReference type="InterPro" id="IPR006091">
    <property type="entry name" value="Acyl-CoA_Oxase/DH_mid-dom"/>
</dbReference>
<dbReference type="Pfam" id="PF02771">
    <property type="entry name" value="Acyl-CoA_dh_N"/>
    <property type="match status" value="1"/>
</dbReference>